<proteinExistence type="predicted"/>
<dbReference type="Pfam" id="PF13516">
    <property type="entry name" value="LRR_6"/>
    <property type="match status" value="5"/>
</dbReference>
<gene>
    <name evidence="7" type="ORF">AMELA_G00038880</name>
</gene>
<dbReference type="SMART" id="SM00368">
    <property type="entry name" value="LRR_RI"/>
    <property type="match status" value="11"/>
</dbReference>
<evidence type="ECO:0000256" key="1">
    <source>
        <dbReference type="ARBA" id="ARBA00022614"/>
    </source>
</evidence>
<evidence type="ECO:0000256" key="5">
    <source>
        <dbReference type="SAM" id="SignalP"/>
    </source>
</evidence>
<dbReference type="GO" id="GO:0045944">
    <property type="term" value="P:positive regulation of transcription by RNA polymerase II"/>
    <property type="evidence" value="ECO:0007669"/>
    <property type="project" value="TreeGrafter"/>
</dbReference>
<dbReference type="SUPFAM" id="SSF52540">
    <property type="entry name" value="P-loop containing nucleoside triphosphate hydrolases"/>
    <property type="match status" value="1"/>
</dbReference>
<name>A0A7J6B967_AMEME</name>
<evidence type="ECO:0000313" key="7">
    <source>
        <dbReference type="EMBL" id="KAF4091613.1"/>
    </source>
</evidence>
<reference evidence="7 8" key="1">
    <citation type="submission" date="2020-02" db="EMBL/GenBank/DDBJ databases">
        <title>A chromosome-scale genome assembly of the black bullhead catfish (Ameiurus melas).</title>
        <authorList>
            <person name="Wen M."/>
            <person name="Zham M."/>
            <person name="Cabau C."/>
            <person name="Klopp C."/>
            <person name="Donnadieu C."/>
            <person name="Roques C."/>
            <person name="Bouchez O."/>
            <person name="Lampietro C."/>
            <person name="Jouanno E."/>
            <person name="Herpin A."/>
            <person name="Louis A."/>
            <person name="Berthelot C."/>
            <person name="Parey E."/>
            <person name="Roest-Crollius H."/>
            <person name="Braasch I."/>
            <person name="Postlethwait J."/>
            <person name="Robinson-Rechavi M."/>
            <person name="Echchiki A."/>
            <person name="Begum T."/>
            <person name="Montfort J."/>
            <person name="Schartl M."/>
            <person name="Bobe J."/>
            <person name="Guiguen Y."/>
        </authorList>
    </citation>
    <scope>NUCLEOTIDE SEQUENCE [LARGE SCALE GENOMIC DNA]</scope>
    <source>
        <strain evidence="7">M_S1</strain>
        <tissue evidence="7">Blood</tissue>
    </source>
</reference>
<feature type="domain" description="NACHT" evidence="6">
    <location>
        <begin position="284"/>
        <end position="423"/>
    </location>
</feature>
<dbReference type="SUPFAM" id="SSF52047">
    <property type="entry name" value="RNI-like"/>
    <property type="match status" value="3"/>
</dbReference>
<feature type="chain" id="PRO_5029727047" description="NACHT domain-containing protein" evidence="5">
    <location>
        <begin position="22"/>
        <end position="1830"/>
    </location>
</feature>
<keyword evidence="1" id="KW-0433">Leucine-rich repeat</keyword>
<dbReference type="InterPro" id="IPR041267">
    <property type="entry name" value="NLRP_HD2"/>
</dbReference>
<dbReference type="PROSITE" id="PS50837">
    <property type="entry name" value="NACHT"/>
    <property type="match status" value="1"/>
</dbReference>
<sequence length="1830" mass="204791">MEWTMTHCKGVLLTCSCLICGKNSTCKHNFVVDKHLPSKFKCSRVIQTASLALYFHFRFLATPEYQAIRTPGFPSRWMKMEEMDLVEDVLDVVDQEASTIVDILCEQRDNVLQQIFALVEARTREQLQHLPNNRESISRLVDYFRTSDQHTCRHFLDTIWSFCENIPLELDIRIVNLAGSSAGALVNNPHVPVTENSPQSRYAKCARLDQVQSYTNAVKSFLQKKFEKVTKDIKKKVCLDNTWLCWRTQKYARVRDRPTKSQEGEEVSLEHKESVEALLTKTGRVVMLSGQAGSGKTLLMHCLGHHWAQGSYPSIELLFLLEFRQLNLISQPLSLKELLFRFFLPSDEDDEQSEAVLNYVLSNPEKMCFIFDGYDEFGARFKDPKELECSVNPYQQLPLADLLSALCSSKILPGCTVLVTCRPRDVFDLFGSSDYSVAELLGFNQQRVKEYTQEYFQEKGSEIKERAVSLLMDSHHLLSMSHVPGLCHVCCVCLDHFLTSDMSQQPGTQLPTSLTQIYLHILSAFISRCHGCGSSDNHIPLLQRYRVQIAMLSKLAVDGLEKSRIVFPANELTTELMNFGANAGILSRLDLTCGDGSRRLGCAFTHLTMQEFMAALHLMTNPDITESQLKKKLNLKSRWTAKTDPKTVFTDSLHLYMCGLAAEACTLNLVLLEGSENARAIVLKRQDAVLKTLQRFVVSGRQTGPKIIELCRCAHETQNVDLARAIGSRDRFELRNIRLNPVDIDALAFVISSANQMVCLDFGACCIEPECLNIIPNCKNLEELNFRSRKYDDKFAEALSDILPKLHSLKQLHFISGGLTNIGAAKLFKALECCPQITHLNVSDNYLTDESVKKITEMIPKLAKLTSVILGKNNISINGIFILAGKMAAFPNIKEVYANAKKKEINVRFSANTSNSASTDDLNNTGESKKLILNDWNLKWTNVHNLCPMLRGCSSLTVLNLSQNTLGNRGLKKLLEHLPTLHTIQEINVSDNGVDMDGVVLLSTYLCNLKDLTEVEASHNGKKRLVLTFSCSRSDALQQLTSEGCDILHKKLSLSHSDIHPTDMNKLCKNLMKCPNPLNLDFSHGTLKDESIEKLLRFLPDMASLNLLNLSHIQMSTDSALLLVQLLSDCQRTATVELRQLGETFIKFLQAKSEAATCKFNQYRLSSANLAKLCEILEHCHHLTDLDLSSNFLKDEDVKTFVQFLPKLQISGSVSLNNNNLTEVGALYLLSLMHTCERVAAVEVSLGKEEQQALIRFVQKNSTGKTFSLRHCCFESSHLLCLVNILTSCPKLKLQLSSCTVQSQNLFSLLKKLATLNSVQTLELRNNSFNADAIKYLVTELCGDCNHRTIWIMEPWIKGEVAVGLVECCLELNPHITEIRVEKTCLKLSVESLASATAPNEWENGNCSLSAVHSISFDDCEVEGQHLSSLQSTVKNCLSLQELHFSQLMMGADFAEFLSSVLPSLKNLKILSLNSKGETEDEAVIFALQHAQKHLEQLSLAHHVIKDSGAAVLGNALQGWTRMRSLSLSKCLDCTATGGRDLVRGLVQCRSLEEIRLDSLELDEESIDCFAQGLQVMTSLKKISLNKVIPKEGNGVLCLLASLHTLIELEEIELIGLRMDDRGIEELVKHIPKWTRLRKINLSENHLSDHAGEMLVKALSNCRALQQIHLFTNNLGHSSAAVLGQVLPSLSELSELDLSVNQMDSESCSSLCEALVSMKALKKLHLTSIGTSDLVNVASCLKHCTSIEDISLSWNNCENDVVLKLAEVLPQCSKLKRLDLEANNINTSGAMALATCLQFCPWIEVIRLWRNPIKKDDLILKDKRLNFSST</sequence>
<accession>A0A7J6B967</accession>
<dbReference type="Pfam" id="PF17776">
    <property type="entry name" value="NLRC4_HD2"/>
    <property type="match status" value="1"/>
</dbReference>
<dbReference type="GO" id="GO:0045345">
    <property type="term" value="P:positive regulation of MHC class I biosynthetic process"/>
    <property type="evidence" value="ECO:0007669"/>
    <property type="project" value="TreeGrafter"/>
</dbReference>
<dbReference type="Pfam" id="PF05729">
    <property type="entry name" value="NACHT"/>
    <property type="match status" value="1"/>
</dbReference>
<keyword evidence="4" id="KW-0067">ATP-binding</keyword>
<keyword evidence="8" id="KW-1185">Reference proteome</keyword>
<protein>
    <recommendedName>
        <fullName evidence="6">NACHT domain-containing protein</fullName>
    </recommendedName>
</protein>
<dbReference type="GO" id="GO:0005524">
    <property type="term" value="F:ATP binding"/>
    <property type="evidence" value="ECO:0007669"/>
    <property type="project" value="UniProtKB-KW"/>
</dbReference>
<evidence type="ECO:0000259" key="6">
    <source>
        <dbReference type="PROSITE" id="PS50837"/>
    </source>
</evidence>
<dbReference type="PANTHER" id="PTHR47189">
    <property type="entry name" value="MHC CLASS II TRANSACTIVATOR"/>
    <property type="match status" value="1"/>
</dbReference>
<dbReference type="Gene3D" id="3.40.50.300">
    <property type="entry name" value="P-loop containing nucleotide triphosphate hydrolases"/>
    <property type="match status" value="1"/>
</dbReference>
<organism evidence="7 8">
    <name type="scientific">Ameiurus melas</name>
    <name type="common">Black bullhead</name>
    <name type="synonym">Silurus melas</name>
    <dbReference type="NCBI Taxonomy" id="219545"/>
    <lineage>
        <taxon>Eukaryota</taxon>
        <taxon>Metazoa</taxon>
        <taxon>Chordata</taxon>
        <taxon>Craniata</taxon>
        <taxon>Vertebrata</taxon>
        <taxon>Euteleostomi</taxon>
        <taxon>Actinopterygii</taxon>
        <taxon>Neopterygii</taxon>
        <taxon>Teleostei</taxon>
        <taxon>Ostariophysi</taxon>
        <taxon>Siluriformes</taxon>
        <taxon>Ictaluridae</taxon>
        <taxon>Ameiurus</taxon>
    </lineage>
</organism>
<dbReference type="GO" id="GO:0045348">
    <property type="term" value="P:positive regulation of MHC class II biosynthetic process"/>
    <property type="evidence" value="ECO:0007669"/>
    <property type="project" value="TreeGrafter"/>
</dbReference>
<dbReference type="Proteomes" id="UP000593565">
    <property type="component" value="Unassembled WGS sequence"/>
</dbReference>
<dbReference type="InterPro" id="IPR032675">
    <property type="entry name" value="LRR_dom_sf"/>
</dbReference>
<keyword evidence="3" id="KW-0547">Nucleotide-binding</keyword>
<dbReference type="InterPro" id="IPR007111">
    <property type="entry name" value="NACHT_NTPase"/>
</dbReference>
<dbReference type="InterPro" id="IPR027417">
    <property type="entry name" value="P-loop_NTPase"/>
</dbReference>
<evidence type="ECO:0000256" key="4">
    <source>
        <dbReference type="ARBA" id="ARBA00022840"/>
    </source>
</evidence>
<dbReference type="PANTHER" id="PTHR47189:SF1">
    <property type="entry name" value="MHC CLASS II TRANSACTIVATOR"/>
    <property type="match status" value="1"/>
</dbReference>
<evidence type="ECO:0000256" key="2">
    <source>
        <dbReference type="ARBA" id="ARBA00022737"/>
    </source>
</evidence>
<dbReference type="Gene3D" id="1.10.533.20">
    <property type="match status" value="1"/>
</dbReference>
<dbReference type="InterPro" id="IPR001611">
    <property type="entry name" value="Leu-rich_rpt"/>
</dbReference>
<dbReference type="InterPro" id="IPR006553">
    <property type="entry name" value="Leu-rich_rpt_Cys-con_subtyp"/>
</dbReference>
<feature type="signal peptide" evidence="5">
    <location>
        <begin position="1"/>
        <end position="21"/>
    </location>
</feature>
<keyword evidence="5" id="KW-0732">Signal</keyword>
<keyword evidence="2" id="KW-0677">Repeat</keyword>
<dbReference type="EMBL" id="JAAGNN010000003">
    <property type="protein sequence ID" value="KAF4091613.1"/>
    <property type="molecule type" value="Genomic_DNA"/>
</dbReference>
<dbReference type="SMART" id="SM00367">
    <property type="entry name" value="LRR_CC"/>
    <property type="match status" value="7"/>
</dbReference>
<comment type="caution">
    <text evidence="7">The sequence shown here is derived from an EMBL/GenBank/DDBJ whole genome shotgun (WGS) entry which is preliminary data.</text>
</comment>
<evidence type="ECO:0000313" key="8">
    <source>
        <dbReference type="Proteomes" id="UP000593565"/>
    </source>
</evidence>
<evidence type="ECO:0000256" key="3">
    <source>
        <dbReference type="ARBA" id="ARBA00022741"/>
    </source>
</evidence>
<dbReference type="Gene3D" id="3.80.10.10">
    <property type="entry name" value="Ribonuclease Inhibitor"/>
    <property type="match status" value="6"/>
</dbReference>